<comment type="subcellular location">
    <subcellularLocation>
        <location evidence="4">Cytoplasm</location>
    </subcellularLocation>
</comment>
<dbReference type="EC" id="2.7.7.1" evidence="4 5"/>
<keyword evidence="4" id="KW-0963">Cytoplasm</keyword>
<dbReference type="GO" id="GO:0009435">
    <property type="term" value="P:NAD+ biosynthetic process"/>
    <property type="evidence" value="ECO:0007669"/>
    <property type="project" value="UniProtKB-UniRule"/>
</dbReference>
<keyword evidence="8" id="KW-1185">Reference proteome</keyword>
<dbReference type="EMBL" id="CP010070">
    <property type="protein sequence ID" value="AIZ56178.1"/>
    <property type="molecule type" value="Genomic_DNA"/>
</dbReference>
<protein>
    <recommendedName>
        <fullName evidence="4 5">Nicotinamide-nucleotide adenylyltransferase</fullName>
        <ecNumber evidence="4 5">2.7.7.1</ecNumber>
    </recommendedName>
    <alternativeName>
        <fullName evidence="4">NAD(+) diphosphorylase</fullName>
    </alternativeName>
    <alternativeName>
        <fullName evidence="4">NAD(+) pyrophosphorylase</fullName>
    </alternativeName>
    <alternativeName>
        <fullName evidence="4">NMN adenylyltransferase</fullName>
    </alternativeName>
</protein>
<dbReference type="SUPFAM" id="SSF52374">
    <property type="entry name" value="Nucleotidylyl transferase"/>
    <property type="match status" value="1"/>
</dbReference>
<keyword evidence="2 4" id="KW-0808">Transferase</keyword>
<evidence type="ECO:0000313" key="8">
    <source>
        <dbReference type="Proteomes" id="UP000030787"/>
    </source>
</evidence>
<dbReference type="PANTHER" id="PTHR21342">
    <property type="entry name" value="PHOSPHOPANTETHEINE ADENYLYLTRANSFERASE"/>
    <property type="match status" value="1"/>
</dbReference>
<comment type="catalytic activity">
    <reaction evidence="4">
        <text>beta-nicotinamide D-ribonucleotide + ATP + H(+) = diphosphate + NAD(+)</text>
        <dbReference type="Rhea" id="RHEA:21360"/>
        <dbReference type="ChEBI" id="CHEBI:14649"/>
        <dbReference type="ChEBI" id="CHEBI:15378"/>
        <dbReference type="ChEBI" id="CHEBI:30616"/>
        <dbReference type="ChEBI" id="CHEBI:33019"/>
        <dbReference type="ChEBI" id="CHEBI:57540"/>
        <dbReference type="EC" id="2.7.7.1"/>
    </reaction>
</comment>
<dbReference type="PANTHER" id="PTHR21342:SF0">
    <property type="entry name" value="BIFUNCTIONAL NMN ADENYLYLTRANSFERASE_NUDIX HYDROLASE"/>
    <property type="match status" value="1"/>
</dbReference>
<dbReference type="InterPro" id="IPR004821">
    <property type="entry name" value="Cyt_trans-like"/>
</dbReference>
<dbReference type="NCBIfam" id="NF002243">
    <property type="entry name" value="PRK01153.1"/>
    <property type="match status" value="1"/>
</dbReference>
<keyword evidence="4" id="KW-0520">NAD</keyword>
<keyword evidence="3 4" id="KW-0548">Nucleotidyltransferase</keyword>
<name>A0A0A7LB07_9ARCH</name>
<dbReference type="GO" id="GO:0000309">
    <property type="term" value="F:nicotinamide-nucleotide adenylyltransferase activity"/>
    <property type="evidence" value="ECO:0007669"/>
    <property type="project" value="UniProtKB-UniRule"/>
</dbReference>
<feature type="domain" description="Cytidyltransferase-like" evidence="6">
    <location>
        <begin position="13"/>
        <end position="140"/>
    </location>
</feature>
<comment type="similarity">
    <text evidence="1 4">Belongs to the archaeal NMN adenylyltransferase family.</text>
</comment>
<gene>
    <name evidence="7" type="ORF">Mpt1_c02780</name>
</gene>
<dbReference type="UniPathway" id="UPA00253">
    <property type="reaction ID" value="UER00600"/>
</dbReference>
<dbReference type="Gene3D" id="3.40.50.620">
    <property type="entry name" value="HUPs"/>
    <property type="match status" value="1"/>
</dbReference>
<evidence type="ECO:0000256" key="5">
    <source>
        <dbReference type="NCBIfam" id="TIGR01527"/>
    </source>
</evidence>
<dbReference type="GO" id="GO:0005737">
    <property type="term" value="C:cytoplasm"/>
    <property type="evidence" value="ECO:0007669"/>
    <property type="project" value="UniProtKB-SubCell"/>
</dbReference>
<sequence>MVSKRYFGEHSLMIGRFQPLHNGHMEVIRKCAAESENLTIGIGSAQYSHECNNPFTAGERYLMINEVLKDEGIRNYCIVPIEDINRYSLWVAQVESLSPPFSIVYSNNPLTRRLFSEAGYKLRASPLYNREVYSGTVVRKKMIEGDEWRQLVPKKVVDIIDSIDGVRRLRDISGGEQTGL</sequence>
<dbReference type="HOGENOM" id="CLU_108783_0_0_2"/>
<evidence type="ECO:0000313" key="7">
    <source>
        <dbReference type="EMBL" id="AIZ56178.1"/>
    </source>
</evidence>
<dbReference type="InterPro" id="IPR014729">
    <property type="entry name" value="Rossmann-like_a/b/a_fold"/>
</dbReference>
<organism evidence="7 8">
    <name type="scientific">Candidatus Methanoplasma termitum</name>
    <dbReference type="NCBI Taxonomy" id="1577791"/>
    <lineage>
        <taxon>Archaea</taxon>
        <taxon>Methanobacteriati</taxon>
        <taxon>Thermoplasmatota</taxon>
        <taxon>Thermoplasmata</taxon>
        <taxon>Methanomassiliicoccales</taxon>
        <taxon>Methanomassiliicoccaceae</taxon>
        <taxon>Candidatus Methanoplasma</taxon>
    </lineage>
</organism>
<dbReference type="NCBIfam" id="TIGR00125">
    <property type="entry name" value="cyt_tran_rel"/>
    <property type="match status" value="1"/>
</dbReference>
<dbReference type="GeneID" id="24817949"/>
<reference evidence="7 8" key="1">
    <citation type="journal article" date="2014" name="Appl. Environ. Microbiol.">
        <title>Comparative Genome Analysis of 'Candidatus Methanoplasma termitum' Indicates a New Mode of Energy Metabolism in the Seventh Order of Methanogens.</title>
        <authorList>
            <person name="Lang K."/>
            <person name="Schuldes J."/>
            <person name="Klingl A."/>
            <person name="Poehlein A."/>
            <person name="Daniel R."/>
            <person name="Brune A."/>
        </authorList>
    </citation>
    <scope>NUCLEOTIDE SEQUENCE [LARGE SCALE GENOMIC DNA]</scope>
    <source>
        <strain evidence="8">Mpt1</strain>
    </source>
</reference>
<dbReference type="Proteomes" id="UP000030787">
    <property type="component" value="Chromosome"/>
</dbReference>
<accession>A0A0A7LB07</accession>
<dbReference type="InterPro" id="IPR006418">
    <property type="entry name" value="NMN_Atrans_arc"/>
</dbReference>
<evidence type="ECO:0000256" key="2">
    <source>
        <dbReference type="ARBA" id="ARBA00022679"/>
    </source>
</evidence>
<comment type="pathway">
    <text evidence="4">Cofactor biosynthesis; NAD(+) biosynthesis; NAD(+) from nicotinamide D-ribonucleotide: step 1/1.</text>
</comment>
<keyword evidence="4" id="KW-0547">Nucleotide-binding</keyword>
<dbReference type="NCBIfam" id="TIGR01527">
    <property type="entry name" value="arch_NMN_Atrans"/>
    <property type="match status" value="1"/>
</dbReference>
<evidence type="ECO:0000256" key="4">
    <source>
        <dbReference type="HAMAP-Rule" id="MF_00243"/>
    </source>
</evidence>
<evidence type="ECO:0000256" key="3">
    <source>
        <dbReference type="ARBA" id="ARBA00022695"/>
    </source>
</evidence>
<evidence type="ECO:0000259" key="6">
    <source>
        <dbReference type="Pfam" id="PF01467"/>
    </source>
</evidence>
<dbReference type="OrthoDB" id="264480at2157"/>
<dbReference type="GO" id="GO:0005524">
    <property type="term" value="F:ATP binding"/>
    <property type="evidence" value="ECO:0007669"/>
    <property type="project" value="UniProtKB-KW"/>
</dbReference>
<keyword evidence="4" id="KW-0662">Pyridine nucleotide biosynthesis</keyword>
<dbReference type="HAMAP" id="MF_00243">
    <property type="entry name" value="NMN_adenylyltr"/>
    <property type="match status" value="1"/>
</dbReference>
<keyword evidence="4" id="KW-0067">ATP-binding</keyword>
<proteinExistence type="inferred from homology"/>
<dbReference type="KEGG" id="mear:Mpt1_c02780"/>
<evidence type="ECO:0000256" key="1">
    <source>
        <dbReference type="ARBA" id="ARBA00010124"/>
    </source>
</evidence>
<dbReference type="Pfam" id="PF01467">
    <property type="entry name" value="CTP_transf_like"/>
    <property type="match status" value="1"/>
</dbReference>
<dbReference type="STRING" id="1577791.Mpt1_c02780"/>
<dbReference type="AlphaFoldDB" id="A0A0A7LB07"/>
<dbReference type="RefSeq" id="WP_048111524.1">
    <property type="nucleotide sequence ID" value="NZ_CP010070.1"/>
</dbReference>